<protein>
    <recommendedName>
        <fullName evidence="3">Hexosyltransferase</fullName>
    </recommendedName>
</protein>
<keyword evidence="2" id="KW-1185">Reference proteome</keyword>
<evidence type="ECO:0000313" key="1">
    <source>
        <dbReference type="EMBL" id="CAK0800746.1"/>
    </source>
</evidence>
<organism evidence="1 2">
    <name type="scientific">Prorocentrum cordatum</name>
    <dbReference type="NCBI Taxonomy" id="2364126"/>
    <lineage>
        <taxon>Eukaryota</taxon>
        <taxon>Sar</taxon>
        <taxon>Alveolata</taxon>
        <taxon>Dinophyceae</taxon>
        <taxon>Prorocentrales</taxon>
        <taxon>Prorocentraceae</taxon>
        <taxon>Prorocentrum</taxon>
    </lineage>
</organism>
<dbReference type="Proteomes" id="UP001189429">
    <property type="component" value="Unassembled WGS sequence"/>
</dbReference>
<proteinExistence type="predicted"/>
<comment type="caution">
    <text evidence="1">The sequence shown here is derived from an EMBL/GenBank/DDBJ whole genome shotgun (WGS) entry which is preliminary data.</text>
</comment>
<sequence length="239" mass="26970">MMQMKPDVKSMVDARIPQKLKEGPSVAIQIRVVSAATGQDGMRVNLGVKAYLEHIREKVANLSLKPKMLYVMSDDPSLSEASLNAEYGRYSEYARNTSTQYQFLRPTREWADVARGSVDETQSKSQVTYDLLADIFAAYESEVFIGTASNLFWLIYALKQTKKDGPGINCWINTVEASDQFKKLFCPGDPGFYYYSPPGLRYSSDEEYVALLREGLDRKTAWAKALDIHHLRTKKGAVL</sequence>
<evidence type="ECO:0008006" key="3">
    <source>
        <dbReference type="Google" id="ProtNLM"/>
    </source>
</evidence>
<evidence type="ECO:0000313" key="2">
    <source>
        <dbReference type="Proteomes" id="UP001189429"/>
    </source>
</evidence>
<gene>
    <name evidence="1" type="ORF">PCOR1329_LOCUS8807</name>
</gene>
<accession>A0ABN9Q4T2</accession>
<reference evidence="1" key="1">
    <citation type="submission" date="2023-10" db="EMBL/GenBank/DDBJ databases">
        <authorList>
            <person name="Chen Y."/>
            <person name="Shah S."/>
            <person name="Dougan E. K."/>
            <person name="Thang M."/>
            <person name="Chan C."/>
        </authorList>
    </citation>
    <scope>NUCLEOTIDE SEQUENCE [LARGE SCALE GENOMIC DNA]</scope>
</reference>
<dbReference type="EMBL" id="CAUYUJ010002436">
    <property type="protein sequence ID" value="CAK0800746.1"/>
    <property type="molecule type" value="Genomic_DNA"/>
</dbReference>
<dbReference type="Gene3D" id="3.40.50.11350">
    <property type="match status" value="1"/>
</dbReference>
<name>A0ABN9Q4T2_9DINO</name>